<dbReference type="SUPFAM" id="SSF56176">
    <property type="entry name" value="FAD-binding/transporter-associated domain-like"/>
    <property type="match status" value="1"/>
</dbReference>
<dbReference type="Proteomes" id="UP000008555">
    <property type="component" value="Chromosome"/>
</dbReference>
<evidence type="ECO:0000256" key="1">
    <source>
        <dbReference type="ARBA" id="ARBA00022630"/>
    </source>
</evidence>
<dbReference type="GO" id="GO:0050105">
    <property type="term" value="F:L-gulonolactone oxidase activity"/>
    <property type="evidence" value="ECO:0007669"/>
    <property type="project" value="UniProtKB-EC"/>
</dbReference>
<dbReference type="EC" id="1.1.3.8" evidence="4"/>
<sequence length="481" mass="55906">MTMYFFWKSPQRFIAFVIYASVLITHVISAQAAILDDKGFINPTAMHEVVHVYQLNDILKAIQRAKRLHKHITILGKQHSQGGQTLIQGGIALDTLSYNHVLKIDTRKMQVTVQPGITWNQLQVMINPYQLAIGVMQSSGIFTVGGSLSVNVHGLDFRRSPLVNTIVAFHLVLANGKIVKVSPHENAELWRATIGGYGLLGVISDVTLQLVPDNILKSKVQSIDIPNLSQKFKDDILPHKENALFLDRLSIAPDKTFLNNVLLLTFSNTHAKYEKPKKLINPESMDFFIKPLFNWARYSNKGKYELWKFERIGFNEKYHNKNYTRNNAMRLPIEFAVQHHQKNHADWLQEYYIPVDRIAVFMNFLREIMIKNKVNLLNATIRYVQKDSKTILNYANQPCFSIVLYFDQNLGENEIYQTRHWTRQLIDKAQELNGNYYLPYQAFATRNQFRTGYPGYKKFLEIKRKYDPAELFSSEFYKRYF</sequence>
<dbReference type="InterPro" id="IPR006094">
    <property type="entry name" value="Oxid_FAD_bind_N"/>
</dbReference>
<dbReference type="EMBL" id="CP000733">
    <property type="protein sequence ID" value="ABS77240.1"/>
    <property type="molecule type" value="Genomic_DNA"/>
</dbReference>
<dbReference type="AlphaFoldDB" id="A9KFF0"/>
<evidence type="ECO:0000313" key="4">
    <source>
        <dbReference type="EMBL" id="ABS77240.1"/>
    </source>
</evidence>
<dbReference type="InterPro" id="IPR036318">
    <property type="entry name" value="FAD-bd_PCMH-like_sf"/>
</dbReference>
<evidence type="ECO:0000256" key="2">
    <source>
        <dbReference type="ARBA" id="ARBA00022827"/>
    </source>
</evidence>
<dbReference type="SUPFAM" id="SSF55103">
    <property type="entry name" value="FAD-linked oxidases, C-terminal domain"/>
    <property type="match status" value="1"/>
</dbReference>
<evidence type="ECO:0000313" key="5">
    <source>
        <dbReference type="Proteomes" id="UP000008555"/>
    </source>
</evidence>
<protein>
    <submittedName>
        <fullName evidence="4">L-gulonolactone oxidase</fullName>
        <ecNumber evidence="4">1.1.3.8</ecNumber>
    </submittedName>
</protein>
<accession>A9KFF0</accession>
<dbReference type="GO" id="GO:0071949">
    <property type="term" value="F:FAD binding"/>
    <property type="evidence" value="ECO:0007669"/>
    <property type="project" value="InterPro"/>
</dbReference>
<evidence type="ECO:0000259" key="3">
    <source>
        <dbReference type="PROSITE" id="PS51387"/>
    </source>
</evidence>
<proteinExistence type="predicted"/>
<organism evidence="4 5">
    <name type="scientific">Coxiella burnetii (strain Dugway 5J108-111)</name>
    <dbReference type="NCBI Taxonomy" id="434922"/>
    <lineage>
        <taxon>Bacteria</taxon>
        <taxon>Pseudomonadati</taxon>
        <taxon>Pseudomonadota</taxon>
        <taxon>Gammaproteobacteria</taxon>
        <taxon>Legionellales</taxon>
        <taxon>Coxiellaceae</taxon>
        <taxon>Coxiella</taxon>
    </lineage>
</organism>
<dbReference type="InterPro" id="IPR010031">
    <property type="entry name" value="FAD_lactone_oxidase-like"/>
</dbReference>
<dbReference type="InterPro" id="IPR016166">
    <property type="entry name" value="FAD-bd_PCMH"/>
</dbReference>
<dbReference type="Gene3D" id="3.30.465.10">
    <property type="match status" value="1"/>
</dbReference>
<dbReference type="Pfam" id="PF01565">
    <property type="entry name" value="FAD_binding_4"/>
    <property type="match status" value="1"/>
</dbReference>
<dbReference type="HOGENOM" id="CLU_033233_0_0_6"/>
<dbReference type="PROSITE" id="PS51387">
    <property type="entry name" value="FAD_PCMH"/>
    <property type="match status" value="1"/>
</dbReference>
<keyword evidence="2" id="KW-0274">FAD</keyword>
<dbReference type="PANTHER" id="PTHR43762:SF1">
    <property type="entry name" value="D-ARABINONO-1,4-LACTONE OXIDASE"/>
    <property type="match status" value="1"/>
</dbReference>
<keyword evidence="1" id="KW-0285">Flavoprotein</keyword>
<dbReference type="PANTHER" id="PTHR43762">
    <property type="entry name" value="L-GULONOLACTONE OXIDASE"/>
    <property type="match status" value="1"/>
</dbReference>
<feature type="domain" description="FAD-binding PCMH-type" evidence="3">
    <location>
        <begin position="41"/>
        <end position="213"/>
    </location>
</feature>
<gene>
    <name evidence="4" type="ordered locus">CBUD_0859</name>
</gene>
<name>A9KFF0_COXBN</name>
<dbReference type="KEGG" id="cbd:CBUD_0859"/>
<dbReference type="InterPro" id="IPR016164">
    <property type="entry name" value="FAD-linked_Oxase-like_C"/>
</dbReference>
<dbReference type="InterPro" id="IPR016169">
    <property type="entry name" value="FAD-bd_PCMH_sub2"/>
</dbReference>
<keyword evidence="4" id="KW-0560">Oxidoreductase</keyword>
<dbReference type="RefSeq" id="WP_011996794.1">
    <property type="nucleotide sequence ID" value="NC_009727.1"/>
</dbReference>
<reference evidence="4 5" key="1">
    <citation type="journal article" date="2009" name="Infect. Immun.">
        <title>Comparative genomics reveal extensive transposon-mediated genomic plasticity and diversity among potential effector proteins within the genus Coxiella.</title>
        <authorList>
            <person name="Beare P.A."/>
            <person name="Unsworth N."/>
            <person name="Andoh M."/>
            <person name="Voth D.E."/>
            <person name="Omsland A."/>
            <person name="Gilk S.D."/>
            <person name="Williams K.P."/>
            <person name="Sobral B.W."/>
            <person name="Kupko J.J.III."/>
            <person name="Porcella S.F."/>
            <person name="Samuel J.E."/>
            <person name="Heinzen R.A."/>
        </authorList>
    </citation>
    <scope>NUCLEOTIDE SEQUENCE [LARGE SCALE GENOMIC DNA]</scope>
    <source>
        <strain evidence="4 5">Dugway 5J108-111</strain>
    </source>
</reference>